<proteinExistence type="predicted"/>
<dbReference type="Pfam" id="PF09844">
    <property type="entry name" value="DUF2071"/>
    <property type="match status" value="1"/>
</dbReference>
<reference evidence="1 2" key="1">
    <citation type="submission" date="2018-02" db="EMBL/GenBank/DDBJ databases">
        <title>Jeotgalibacillus proteolyticum sp. nov. a protease producing bacterium isolated from ocean sediments of Laizhou Bay.</title>
        <authorList>
            <person name="Li Y."/>
        </authorList>
    </citation>
    <scope>NUCLEOTIDE SEQUENCE [LARGE SCALE GENOMIC DNA]</scope>
    <source>
        <strain evidence="1 2">22-7</strain>
    </source>
</reference>
<keyword evidence="2" id="KW-1185">Reference proteome</keyword>
<gene>
    <name evidence="1" type="ORF">C4B60_17030</name>
</gene>
<dbReference type="AlphaFoldDB" id="A0A2S5G7X4"/>
<dbReference type="InterPro" id="IPR018644">
    <property type="entry name" value="DUF2071"/>
</dbReference>
<evidence type="ECO:0000313" key="1">
    <source>
        <dbReference type="EMBL" id="PPA69021.1"/>
    </source>
</evidence>
<evidence type="ECO:0000313" key="2">
    <source>
        <dbReference type="Proteomes" id="UP000239047"/>
    </source>
</evidence>
<dbReference type="EMBL" id="PREZ01000007">
    <property type="protein sequence ID" value="PPA69021.1"/>
    <property type="molecule type" value="Genomic_DNA"/>
</dbReference>
<evidence type="ECO:0008006" key="3">
    <source>
        <dbReference type="Google" id="ProtNLM"/>
    </source>
</evidence>
<protein>
    <recommendedName>
        <fullName evidence="3">DUF2071 domain-containing protein</fullName>
    </recommendedName>
</protein>
<dbReference type="Gene3D" id="2.40.400.10">
    <property type="entry name" value="Acetoacetate decarboxylase-like"/>
    <property type="match status" value="1"/>
</dbReference>
<dbReference type="PANTHER" id="PTHR39186">
    <property type="entry name" value="DUF2071 FAMILY PROTEIN"/>
    <property type="match status" value="1"/>
</dbReference>
<comment type="caution">
    <text evidence="1">The sequence shown here is derived from an EMBL/GenBank/DDBJ whole genome shotgun (WGS) entry which is preliminary data.</text>
</comment>
<sequence>MYKDIMKSIEHRNSPLPKGPWLLTQRWEHLLFMHYPVLKERLQELVPKELEIDTFKGQAWITVIPFKVSDMRLRYLPPFPYLNTYLELNVRTYVKRKGRTGIYFFSLDADKMAAVLGARAGTLPYYYAKMKMQQDNGRFYFESIRKDVSGAALKGSYRRDSAPYFPKKDGLDFWLLERYYLWSYKKGQLFCLGIHHKRWEVSEVKAEISSHQLVPFLPGEELPKQPLMHYAESKRVLFWRLRKSP</sequence>
<name>A0A2S5G7X4_9BACL</name>
<organism evidence="1 2">
    <name type="scientific">Jeotgalibacillus proteolyticus</name>
    <dbReference type="NCBI Taxonomy" id="2082395"/>
    <lineage>
        <taxon>Bacteria</taxon>
        <taxon>Bacillati</taxon>
        <taxon>Bacillota</taxon>
        <taxon>Bacilli</taxon>
        <taxon>Bacillales</taxon>
        <taxon>Caryophanaceae</taxon>
        <taxon>Jeotgalibacillus</taxon>
    </lineage>
</organism>
<dbReference type="PANTHER" id="PTHR39186:SF1">
    <property type="entry name" value="DUF2071 DOMAIN-CONTAINING PROTEIN"/>
    <property type="match status" value="1"/>
</dbReference>
<dbReference type="Proteomes" id="UP000239047">
    <property type="component" value="Unassembled WGS sequence"/>
</dbReference>
<dbReference type="InterPro" id="IPR023375">
    <property type="entry name" value="ADC_dom_sf"/>
</dbReference>
<accession>A0A2S5G7X4</accession>
<dbReference type="SUPFAM" id="SSF160104">
    <property type="entry name" value="Acetoacetate decarboxylase-like"/>
    <property type="match status" value="1"/>
</dbReference>